<keyword evidence="3" id="KW-1185">Reference proteome</keyword>
<feature type="compositionally biased region" description="Basic and acidic residues" evidence="1">
    <location>
        <begin position="95"/>
        <end position="123"/>
    </location>
</feature>
<organism evidence="2 3">
    <name type="scientific">Pleurodeles waltl</name>
    <name type="common">Iberian ribbed newt</name>
    <dbReference type="NCBI Taxonomy" id="8319"/>
    <lineage>
        <taxon>Eukaryota</taxon>
        <taxon>Metazoa</taxon>
        <taxon>Chordata</taxon>
        <taxon>Craniata</taxon>
        <taxon>Vertebrata</taxon>
        <taxon>Euteleostomi</taxon>
        <taxon>Amphibia</taxon>
        <taxon>Batrachia</taxon>
        <taxon>Caudata</taxon>
        <taxon>Salamandroidea</taxon>
        <taxon>Salamandridae</taxon>
        <taxon>Pleurodelinae</taxon>
        <taxon>Pleurodeles</taxon>
    </lineage>
</organism>
<feature type="compositionally biased region" description="Low complexity" evidence="1">
    <location>
        <begin position="60"/>
        <end position="80"/>
    </location>
</feature>
<evidence type="ECO:0000256" key="1">
    <source>
        <dbReference type="SAM" id="MobiDB-lite"/>
    </source>
</evidence>
<dbReference type="AlphaFoldDB" id="A0AAV7N8T9"/>
<name>A0AAV7N8T9_PLEWA</name>
<dbReference type="EMBL" id="JANPWB010000013">
    <property type="protein sequence ID" value="KAJ1109588.1"/>
    <property type="molecule type" value="Genomic_DNA"/>
</dbReference>
<accession>A0AAV7N8T9</accession>
<proteinExistence type="predicted"/>
<evidence type="ECO:0000313" key="3">
    <source>
        <dbReference type="Proteomes" id="UP001066276"/>
    </source>
</evidence>
<reference evidence="2" key="1">
    <citation type="journal article" date="2022" name="bioRxiv">
        <title>Sequencing and chromosome-scale assembly of the giantPleurodeles waltlgenome.</title>
        <authorList>
            <person name="Brown T."/>
            <person name="Elewa A."/>
            <person name="Iarovenko S."/>
            <person name="Subramanian E."/>
            <person name="Araus A.J."/>
            <person name="Petzold A."/>
            <person name="Susuki M."/>
            <person name="Suzuki K.-i.T."/>
            <person name="Hayashi T."/>
            <person name="Toyoda A."/>
            <person name="Oliveira C."/>
            <person name="Osipova E."/>
            <person name="Leigh N.D."/>
            <person name="Simon A."/>
            <person name="Yun M.H."/>
        </authorList>
    </citation>
    <scope>NUCLEOTIDE SEQUENCE</scope>
    <source>
        <strain evidence="2">20211129_DDA</strain>
        <tissue evidence="2">Liver</tissue>
    </source>
</reference>
<dbReference type="Proteomes" id="UP001066276">
    <property type="component" value="Chromosome 9"/>
</dbReference>
<protein>
    <submittedName>
        <fullName evidence="2">Uncharacterized protein</fullName>
    </submittedName>
</protein>
<comment type="caution">
    <text evidence="2">The sequence shown here is derived from an EMBL/GenBank/DDBJ whole genome shotgun (WGS) entry which is preliminary data.</text>
</comment>
<gene>
    <name evidence="2" type="ORF">NDU88_006948</name>
</gene>
<feature type="region of interest" description="Disordered" evidence="1">
    <location>
        <begin position="1"/>
        <end position="123"/>
    </location>
</feature>
<evidence type="ECO:0000313" key="2">
    <source>
        <dbReference type="EMBL" id="KAJ1109588.1"/>
    </source>
</evidence>
<feature type="compositionally biased region" description="Basic and acidic residues" evidence="1">
    <location>
        <begin position="19"/>
        <end position="41"/>
    </location>
</feature>
<sequence length="123" mass="13836">MEQCPRGTCQNLEDASQDDDPKFGEDQAKGEYTARQEEKRGPTGTPDEEEDKEPPRRGEGTPTRRTAPRGESLQSASQRRSASHVPGGMWLSQRGGEKRRTVNKGTKKEPKNNKDKRLIRNIC</sequence>